<proteinExistence type="predicted"/>
<name>A0ABW1UKK1_9LACO</name>
<protein>
    <submittedName>
        <fullName evidence="2">DUF2705 family protein</fullName>
    </submittedName>
</protein>
<accession>A0ABW1UKK1</accession>
<dbReference type="Pfam" id="PF10920">
    <property type="entry name" value="DUF2705"/>
    <property type="match status" value="1"/>
</dbReference>
<feature type="transmembrane region" description="Helical" evidence="1">
    <location>
        <begin position="7"/>
        <end position="26"/>
    </location>
</feature>
<keyword evidence="1" id="KW-1133">Transmembrane helix</keyword>
<evidence type="ECO:0000256" key="1">
    <source>
        <dbReference type="SAM" id="Phobius"/>
    </source>
</evidence>
<feature type="transmembrane region" description="Helical" evidence="1">
    <location>
        <begin position="87"/>
        <end position="109"/>
    </location>
</feature>
<comment type="caution">
    <text evidence="2">The sequence shown here is derived from an EMBL/GenBank/DDBJ whole genome shotgun (WGS) entry which is preliminary data.</text>
</comment>
<dbReference type="RefSeq" id="WP_125601428.1">
    <property type="nucleotide sequence ID" value="NZ_JBHSSM010000007.1"/>
</dbReference>
<evidence type="ECO:0000313" key="2">
    <source>
        <dbReference type="EMBL" id="MFC6314454.1"/>
    </source>
</evidence>
<gene>
    <name evidence="2" type="ORF">ACFQHW_02590</name>
</gene>
<dbReference type="InterPro" id="IPR024295">
    <property type="entry name" value="DUF2705"/>
</dbReference>
<dbReference type="PROSITE" id="PS51257">
    <property type="entry name" value="PROKAR_LIPOPROTEIN"/>
    <property type="match status" value="1"/>
</dbReference>
<keyword evidence="1" id="KW-0472">Membrane</keyword>
<keyword evidence="1" id="KW-0812">Transmembrane</keyword>
<dbReference type="EMBL" id="JBHSSM010000007">
    <property type="protein sequence ID" value="MFC6314454.1"/>
    <property type="molecule type" value="Genomic_DNA"/>
</dbReference>
<reference evidence="3" key="1">
    <citation type="journal article" date="2019" name="Int. J. Syst. Evol. Microbiol.">
        <title>The Global Catalogue of Microorganisms (GCM) 10K type strain sequencing project: providing services to taxonomists for standard genome sequencing and annotation.</title>
        <authorList>
            <consortium name="The Broad Institute Genomics Platform"/>
            <consortium name="The Broad Institute Genome Sequencing Center for Infectious Disease"/>
            <person name="Wu L."/>
            <person name="Ma J."/>
        </authorList>
    </citation>
    <scope>NUCLEOTIDE SEQUENCE [LARGE SCALE GENOMIC DNA]</scope>
    <source>
        <strain evidence="3">CCM 8897</strain>
    </source>
</reference>
<feature type="transmembrane region" description="Helical" evidence="1">
    <location>
        <begin position="195"/>
        <end position="212"/>
    </location>
</feature>
<feature type="transmembrane region" description="Helical" evidence="1">
    <location>
        <begin position="129"/>
        <end position="149"/>
    </location>
</feature>
<evidence type="ECO:0000313" key="3">
    <source>
        <dbReference type="Proteomes" id="UP001596310"/>
    </source>
</evidence>
<keyword evidence="3" id="KW-1185">Reference proteome</keyword>
<feature type="transmembrane region" description="Helical" evidence="1">
    <location>
        <begin position="156"/>
        <end position="175"/>
    </location>
</feature>
<sequence>MGSRSSCWLIAAIIPVIIYGCTFSGLESGKAYFFTDGLPIAANQYLMRLWLFPIILTTAIQLDFINTRLHGPYAQRIVRQAGRRISYWQLYCHRILSQMGILIFLLLVYTLTRAIRQFPLWPLDLPNLALSLMTFLVLFSIQFLISLYVSPLIGYLGLNIYVLVSLSITGIDYRSPWTLILFPNALMASRISQPGSYWLTLGLVLIAALAWGQRRFEQMDLI</sequence>
<organism evidence="2 3">
    <name type="scientific">Lapidilactobacillus achengensis</name>
    <dbReference type="NCBI Taxonomy" id="2486000"/>
    <lineage>
        <taxon>Bacteria</taxon>
        <taxon>Bacillati</taxon>
        <taxon>Bacillota</taxon>
        <taxon>Bacilli</taxon>
        <taxon>Lactobacillales</taxon>
        <taxon>Lactobacillaceae</taxon>
        <taxon>Lapidilactobacillus</taxon>
    </lineage>
</organism>
<dbReference type="Proteomes" id="UP001596310">
    <property type="component" value="Unassembled WGS sequence"/>
</dbReference>
<feature type="transmembrane region" description="Helical" evidence="1">
    <location>
        <begin position="46"/>
        <end position="66"/>
    </location>
</feature>